<dbReference type="GO" id="GO:0008076">
    <property type="term" value="C:voltage-gated potassium channel complex"/>
    <property type="evidence" value="ECO:0007669"/>
    <property type="project" value="InterPro"/>
</dbReference>
<feature type="transmembrane region" description="Helical" evidence="13">
    <location>
        <begin position="76"/>
        <end position="96"/>
    </location>
</feature>
<keyword evidence="11 13" id="KW-0472">Membrane</keyword>
<dbReference type="Pfam" id="PF00520">
    <property type="entry name" value="Ion_trans"/>
    <property type="match status" value="1"/>
</dbReference>
<dbReference type="PANTHER" id="PTHR11537">
    <property type="entry name" value="VOLTAGE-GATED POTASSIUM CHANNEL"/>
    <property type="match status" value="1"/>
</dbReference>
<keyword evidence="7" id="KW-0851">Voltage-gated channel</keyword>
<dbReference type="Proteomes" id="UP000237246">
    <property type="component" value="Unassembled WGS sequence"/>
</dbReference>
<dbReference type="PRINTS" id="PR01493">
    <property type="entry name" value="KV8CHANNEL"/>
</dbReference>
<evidence type="ECO:0000256" key="12">
    <source>
        <dbReference type="ARBA" id="ARBA00023303"/>
    </source>
</evidence>
<evidence type="ECO:0000313" key="16">
    <source>
        <dbReference type="Proteomes" id="UP000237246"/>
    </source>
</evidence>
<keyword evidence="10" id="KW-0406">Ion transport</keyword>
<accession>A0A2P4SK30</accession>
<evidence type="ECO:0000256" key="4">
    <source>
        <dbReference type="ARBA" id="ARBA00022538"/>
    </source>
</evidence>
<dbReference type="FunFam" id="1.10.287.70:FF:000005">
    <property type="entry name" value="potassium voltage-gated channel subfamily G member 1"/>
    <property type="match status" value="1"/>
</dbReference>
<dbReference type="OrthoDB" id="296522at2759"/>
<dbReference type="InterPro" id="IPR005821">
    <property type="entry name" value="Ion_trans_dom"/>
</dbReference>
<evidence type="ECO:0000256" key="3">
    <source>
        <dbReference type="ARBA" id="ARBA00022475"/>
    </source>
</evidence>
<dbReference type="GO" id="GO:0001508">
    <property type="term" value="P:action potential"/>
    <property type="evidence" value="ECO:0007669"/>
    <property type="project" value="TreeGrafter"/>
</dbReference>
<dbReference type="InterPro" id="IPR003968">
    <property type="entry name" value="K_chnl_volt-dep_Kv"/>
</dbReference>
<reference evidence="15 16" key="1">
    <citation type="submission" date="2018-01" db="EMBL/GenBank/DDBJ databases">
        <title>Comparison of the Chinese Bamboo Partridge and Red Junglefowl genome sequences highlights the importance of demography in genome evolution.</title>
        <authorList>
            <person name="Tiley G.P."/>
            <person name="Kimball R.T."/>
            <person name="Braun E.L."/>
            <person name="Burleigh J.G."/>
        </authorList>
    </citation>
    <scope>NUCLEOTIDE SEQUENCE [LARGE SCALE GENOMIC DNA]</scope>
    <source>
        <strain evidence="15">RTK389</strain>
        <tissue evidence="15">Blood</tissue>
    </source>
</reference>
<feature type="transmembrane region" description="Helical" evidence="13">
    <location>
        <begin position="15"/>
        <end position="36"/>
    </location>
</feature>
<comment type="caution">
    <text evidence="15">The sequence shown here is derived from an EMBL/GenBank/DDBJ whole genome shotgun (WGS) entry which is preliminary data.</text>
</comment>
<dbReference type="SUPFAM" id="SSF81324">
    <property type="entry name" value="Voltage-gated potassium channels"/>
    <property type="match status" value="1"/>
</dbReference>
<dbReference type="InterPro" id="IPR003970">
    <property type="entry name" value="K_chnl_volt-dep_Kv8.1"/>
</dbReference>
<evidence type="ECO:0000256" key="2">
    <source>
        <dbReference type="ARBA" id="ARBA00022448"/>
    </source>
</evidence>
<evidence type="ECO:0000256" key="10">
    <source>
        <dbReference type="ARBA" id="ARBA00023065"/>
    </source>
</evidence>
<dbReference type="EMBL" id="PPHD01040992">
    <property type="protein sequence ID" value="POI24466.1"/>
    <property type="molecule type" value="Genomic_DNA"/>
</dbReference>
<evidence type="ECO:0000256" key="8">
    <source>
        <dbReference type="ARBA" id="ARBA00022958"/>
    </source>
</evidence>
<feature type="domain" description="Ion transport" evidence="14">
    <location>
        <begin position="1"/>
        <end position="104"/>
    </location>
</feature>
<evidence type="ECO:0000259" key="14">
    <source>
        <dbReference type="Pfam" id="PF00520"/>
    </source>
</evidence>
<proteinExistence type="predicted"/>
<protein>
    <recommendedName>
        <fullName evidence="14">Ion transport domain-containing protein</fullName>
    </recommendedName>
</protein>
<keyword evidence="5 13" id="KW-0812">Transmembrane</keyword>
<name>A0A2P4SK30_BAMTH</name>
<evidence type="ECO:0000256" key="9">
    <source>
        <dbReference type="ARBA" id="ARBA00022989"/>
    </source>
</evidence>
<dbReference type="PRINTS" id="PR01491">
    <property type="entry name" value="KVCHANNEL"/>
</dbReference>
<evidence type="ECO:0000256" key="11">
    <source>
        <dbReference type="ARBA" id="ARBA00023136"/>
    </source>
</evidence>
<keyword evidence="4" id="KW-0633">Potassium transport</keyword>
<dbReference type="InterPro" id="IPR028325">
    <property type="entry name" value="VG_K_chnl"/>
</dbReference>
<comment type="subcellular location">
    <subcellularLocation>
        <location evidence="1">Cell membrane</location>
        <topology evidence="1">Multi-pass membrane protein</topology>
    </subcellularLocation>
</comment>
<evidence type="ECO:0000256" key="13">
    <source>
        <dbReference type="SAM" id="Phobius"/>
    </source>
</evidence>
<evidence type="ECO:0000256" key="5">
    <source>
        <dbReference type="ARBA" id="ARBA00022692"/>
    </source>
</evidence>
<dbReference type="PANTHER" id="PTHR11537:SF38">
    <property type="entry name" value="POTASSIUM VOLTAGE-GATED CHANNEL SUBFAMILY V MEMBER 1"/>
    <property type="match status" value="1"/>
</dbReference>
<dbReference type="GO" id="GO:0005249">
    <property type="term" value="F:voltage-gated potassium channel activity"/>
    <property type="evidence" value="ECO:0007669"/>
    <property type="project" value="InterPro"/>
</dbReference>
<evidence type="ECO:0000256" key="6">
    <source>
        <dbReference type="ARBA" id="ARBA00022826"/>
    </source>
</evidence>
<feature type="non-terminal residue" evidence="15">
    <location>
        <position position="1"/>
    </location>
</feature>
<organism evidence="15 16">
    <name type="scientific">Bambusicola thoracicus</name>
    <name type="common">Chinese bamboo-partridge</name>
    <name type="synonym">Perdix thoracica</name>
    <dbReference type="NCBI Taxonomy" id="9083"/>
    <lineage>
        <taxon>Eukaryota</taxon>
        <taxon>Metazoa</taxon>
        <taxon>Chordata</taxon>
        <taxon>Craniata</taxon>
        <taxon>Vertebrata</taxon>
        <taxon>Euteleostomi</taxon>
        <taxon>Archelosauria</taxon>
        <taxon>Archosauria</taxon>
        <taxon>Dinosauria</taxon>
        <taxon>Saurischia</taxon>
        <taxon>Theropoda</taxon>
        <taxon>Coelurosauria</taxon>
        <taxon>Aves</taxon>
        <taxon>Neognathae</taxon>
        <taxon>Galloanserae</taxon>
        <taxon>Galliformes</taxon>
        <taxon>Phasianidae</taxon>
        <taxon>Perdicinae</taxon>
        <taxon>Bambusicola</taxon>
    </lineage>
</organism>
<keyword evidence="3" id="KW-1003">Cell membrane</keyword>
<sequence>LRSLGMTIAQCYEEVGLLLLFLSVGISIFSTVEYFVEQGVPGTTFTSVPGAWWWATTSMTTVGYGDIRPDTTVGKVVAFMCILSGILVLALPIAIINDRFSACYFTLKIKEAALRQREALKRLMKNSSSDSNINVNLRDIYARSVMDMLRLKSRERASTRSSGGDDFWF</sequence>
<keyword evidence="16" id="KW-1185">Reference proteome</keyword>
<evidence type="ECO:0000313" key="15">
    <source>
        <dbReference type="EMBL" id="POI24466.1"/>
    </source>
</evidence>
<gene>
    <name evidence="15" type="ORF">CIB84_011784</name>
</gene>
<keyword evidence="12" id="KW-0407">Ion channel</keyword>
<dbReference type="AlphaFoldDB" id="A0A2P4SK30"/>
<evidence type="ECO:0000256" key="7">
    <source>
        <dbReference type="ARBA" id="ARBA00022882"/>
    </source>
</evidence>
<dbReference type="Gene3D" id="1.10.287.70">
    <property type="match status" value="1"/>
</dbReference>
<keyword evidence="9 13" id="KW-1133">Transmembrane helix</keyword>
<evidence type="ECO:0000256" key="1">
    <source>
        <dbReference type="ARBA" id="ARBA00004651"/>
    </source>
</evidence>
<keyword evidence="2" id="KW-0813">Transport</keyword>
<keyword evidence="8" id="KW-0630">Potassium</keyword>
<dbReference type="PRINTS" id="PR00169">
    <property type="entry name" value="KCHANNEL"/>
</dbReference>
<keyword evidence="6" id="KW-0631">Potassium channel</keyword>